<protein>
    <submittedName>
        <fullName evidence="1">Uncharacterized protein</fullName>
    </submittedName>
</protein>
<dbReference type="EMBL" id="MWWQ01000019">
    <property type="protein sequence ID" value="OZG48882.1"/>
    <property type="molecule type" value="Genomic_DNA"/>
</dbReference>
<dbReference type="Proteomes" id="UP000216454">
    <property type="component" value="Unassembled WGS sequence"/>
</dbReference>
<evidence type="ECO:0000313" key="2">
    <source>
        <dbReference type="Proteomes" id="UP000216454"/>
    </source>
</evidence>
<keyword evidence="2" id="KW-1185">Reference proteome</keyword>
<gene>
    <name evidence="1" type="ORF">PSSU_1706</name>
</gene>
<accession>A0A261EPU9</accession>
<organism evidence="1 2">
    <name type="scientific">Pseudoscardovia suis</name>
    <dbReference type="NCBI Taxonomy" id="987063"/>
    <lineage>
        <taxon>Bacteria</taxon>
        <taxon>Bacillati</taxon>
        <taxon>Actinomycetota</taxon>
        <taxon>Actinomycetes</taxon>
        <taxon>Bifidobacteriales</taxon>
        <taxon>Bifidobacteriaceae</taxon>
        <taxon>Pseudoscardovia</taxon>
    </lineage>
</organism>
<name>A0A261EPU9_9BIFI</name>
<reference evidence="1 2" key="1">
    <citation type="journal article" date="2017" name="BMC Genomics">
        <title>Comparative genomic and phylogenomic analyses of the Bifidobacteriaceae family.</title>
        <authorList>
            <person name="Lugli G.A."/>
            <person name="Milani C."/>
            <person name="Turroni F."/>
            <person name="Duranti S."/>
            <person name="Mancabelli L."/>
            <person name="Mangifesta M."/>
            <person name="Ferrario C."/>
            <person name="Modesto M."/>
            <person name="Mattarelli P."/>
            <person name="Jiri K."/>
            <person name="van Sinderen D."/>
            <person name="Ventura M."/>
        </authorList>
    </citation>
    <scope>NUCLEOTIDE SEQUENCE [LARGE SCALE GENOMIC DNA]</scope>
    <source>
        <strain evidence="1 2">DSM 24744</strain>
    </source>
</reference>
<dbReference type="AlphaFoldDB" id="A0A261EPU9"/>
<sequence length="150" mass="16549">MAGDTAWDMHPIEWQDAVDADGISRYPRYEVRLSDRDGKPRAWLFTSSEMELALGCDGPRPHRLIDVYHALRLQLFPVDWMVHFTRTGILVACGAGDALRVVDTIRVDGDMSVVGVRHADGLRVVIPSDVGVWDAAPRLVDGLGLVSLGE</sequence>
<evidence type="ECO:0000313" key="1">
    <source>
        <dbReference type="EMBL" id="OZG48882.1"/>
    </source>
</evidence>
<comment type="caution">
    <text evidence="1">The sequence shown here is derived from an EMBL/GenBank/DDBJ whole genome shotgun (WGS) entry which is preliminary data.</text>
</comment>
<proteinExistence type="predicted"/>